<evidence type="ECO:0000313" key="1">
    <source>
        <dbReference type="EMBL" id="ETR99860.1"/>
    </source>
</evidence>
<sequence>MGLKALEVDISSKSFALGDTRGRCMAWPRVSIKACLLLCPQLNDLMSSNDG</sequence>
<dbReference type="EMBL" id="KI911154">
    <property type="protein sequence ID" value="ETR99860.1"/>
    <property type="molecule type" value="Genomic_DNA"/>
</dbReference>
<dbReference type="HOGENOM" id="CLU_3108120_0_0_1"/>
<gene>
    <name evidence="1" type="ORF">M419DRAFT_119881</name>
</gene>
<dbReference type="Proteomes" id="UP000024376">
    <property type="component" value="Unassembled WGS sequence"/>
</dbReference>
<protein>
    <submittedName>
        <fullName evidence="1">Uncharacterized protein</fullName>
    </submittedName>
</protein>
<reference evidence="2" key="1">
    <citation type="journal article" date="2013" name="Ind. Biotechnol.">
        <title>Comparative genomics analysis of Trichoderma reesei strains.</title>
        <authorList>
            <person name="Koike H."/>
            <person name="Aerts A."/>
            <person name="LaButti K."/>
            <person name="Grigoriev I.V."/>
            <person name="Baker S.E."/>
        </authorList>
    </citation>
    <scope>NUCLEOTIDE SEQUENCE [LARGE SCALE GENOMIC DNA]</scope>
    <source>
        <strain evidence="2">ATCC 56765 / BCRC 32924 / NRRL 11460 / Rut C-30</strain>
    </source>
</reference>
<dbReference type="KEGG" id="trr:M419DRAFT_119881"/>
<organism evidence="1 2">
    <name type="scientific">Hypocrea jecorina (strain ATCC 56765 / BCRC 32924 / NRRL 11460 / Rut C-30)</name>
    <name type="common">Trichoderma reesei</name>
    <dbReference type="NCBI Taxonomy" id="1344414"/>
    <lineage>
        <taxon>Eukaryota</taxon>
        <taxon>Fungi</taxon>
        <taxon>Dikarya</taxon>
        <taxon>Ascomycota</taxon>
        <taxon>Pezizomycotina</taxon>
        <taxon>Sordariomycetes</taxon>
        <taxon>Hypocreomycetidae</taxon>
        <taxon>Hypocreales</taxon>
        <taxon>Hypocreaceae</taxon>
        <taxon>Trichoderma</taxon>
    </lineage>
</organism>
<evidence type="ECO:0000313" key="2">
    <source>
        <dbReference type="Proteomes" id="UP000024376"/>
    </source>
</evidence>
<proteinExistence type="predicted"/>
<dbReference type="AlphaFoldDB" id="A0A024S5X1"/>
<accession>A0A024S5X1</accession>
<name>A0A024S5X1_HYPJR</name>